<dbReference type="EMBL" id="ML213600">
    <property type="protein sequence ID" value="TFK39130.1"/>
    <property type="molecule type" value="Genomic_DNA"/>
</dbReference>
<name>A0A5C3M1P0_9AGAR</name>
<protein>
    <submittedName>
        <fullName evidence="2">Uncharacterized protein</fullName>
    </submittedName>
</protein>
<evidence type="ECO:0000313" key="3">
    <source>
        <dbReference type="Proteomes" id="UP000308652"/>
    </source>
</evidence>
<feature type="compositionally biased region" description="Low complexity" evidence="1">
    <location>
        <begin position="12"/>
        <end position="24"/>
    </location>
</feature>
<organism evidence="2 3">
    <name type="scientific">Crucibulum laeve</name>
    <dbReference type="NCBI Taxonomy" id="68775"/>
    <lineage>
        <taxon>Eukaryota</taxon>
        <taxon>Fungi</taxon>
        <taxon>Dikarya</taxon>
        <taxon>Basidiomycota</taxon>
        <taxon>Agaricomycotina</taxon>
        <taxon>Agaricomycetes</taxon>
        <taxon>Agaricomycetidae</taxon>
        <taxon>Agaricales</taxon>
        <taxon>Agaricineae</taxon>
        <taxon>Nidulariaceae</taxon>
        <taxon>Crucibulum</taxon>
    </lineage>
</organism>
<keyword evidence="3" id="KW-1185">Reference proteome</keyword>
<proteinExistence type="predicted"/>
<evidence type="ECO:0000313" key="2">
    <source>
        <dbReference type="EMBL" id="TFK39130.1"/>
    </source>
</evidence>
<evidence type="ECO:0000256" key="1">
    <source>
        <dbReference type="SAM" id="MobiDB-lite"/>
    </source>
</evidence>
<feature type="region of interest" description="Disordered" evidence="1">
    <location>
        <begin position="1"/>
        <end position="34"/>
    </location>
</feature>
<dbReference type="Proteomes" id="UP000308652">
    <property type="component" value="Unassembled WGS sequence"/>
</dbReference>
<accession>A0A5C3M1P0</accession>
<sequence>MYHRGPVQPEHSYPTPTYSTQSTTLPRALSNRYPQRASRRNTIPLPIVEHSLALHSIIAGGKWRLFPVNGIQQDLSAVVQHSFLPPPTLLFSIRFSERSGDLISLPFPVTSVNEIIVTPLVNDILLAVVNAIGNEPIRALAWDVESSLTWGAYVDSRPGKLRIDSAGRWLWTGFALSCEGVWELTII</sequence>
<reference evidence="2 3" key="1">
    <citation type="journal article" date="2019" name="Nat. Ecol. Evol.">
        <title>Megaphylogeny resolves global patterns of mushroom evolution.</title>
        <authorList>
            <person name="Varga T."/>
            <person name="Krizsan K."/>
            <person name="Foldi C."/>
            <person name="Dima B."/>
            <person name="Sanchez-Garcia M."/>
            <person name="Sanchez-Ramirez S."/>
            <person name="Szollosi G.J."/>
            <person name="Szarkandi J.G."/>
            <person name="Papp V."/>
            <person name="Albert L."/>
            <person name="Andreopoulos W."/>
            <person name="Angelini C."/>
            <person name="Antonin V."/>
            <person name="Barry K.W."/>
            <person name="Bougher N.L."/>
            <person name="Buchanan P."/>
            <person name="Buyck B."/>
            <person name="Bense V."/>
            <person name="Catcheside P."/>
            <person name="Chovatia M."/>
            <person name="Cooper J."/>
            <person name="Damon W."/>
            <person name="Desjardin D."/>
            <person name="Finy P."/>
            <person name="Geml J."/>
            <person name="Haridas S."/>
            <person name="Hughes K."/>
            <person name="Justo A."/>
            <person name="Karasinski D."/>
            <person name="Kautmanova I."/>
            <person name="Kiss B."/>
            <person name="Kocsube S."/>
            <person name="Kotiranta H."/>
            <person name="LaButti K.M."/>
            <person name="Lechner B.E."/>
            <person name="Liimatainen K."/>
            <person name="Lipzen A."/>
            <person name="Lukacs Z."/>
            <person name="Mihaltcheva S."/>
            <person name="Morgado L.N."/>
            <person name="Niskanen T."/>
            <person name="Noordeloos M.E."/>
            <person name="Ohm R.A."/>
            <person name="Ortiz-Santana B."/>
            <person name="Ovrebo C."/>
            <person name="Racz N."/>
            <person name="Riley R."/>
            <person name="Savchenko A."/>
            <person name="Shiryaev A."/>
            <person name="Soop K."/>
            <person name="Spirin V."/>
            <person name="Szebenyi C."/>
            <person name="Tomsovsky M."/>
            <person name="Tulloss R.E."/>
            <person name="Uehling J."/>
            <person name="Grigoriev I.V."/>
            <person name="Vagvolgyi C."/>
            <person name="Papp T."/>
            <person name="Martin F.M."/>
            <person name="Miettinen O."/>
            <person name="Hibbett D.S."/>
            <person name="Nagy L.G."/>
        </authorList>
    </citation>
    <scope>NUCLEOTIDE SEQUENCE [LARGE SCALE GENOMIC DNA]</scope>
    <source>
        <strain evidence="2 3">CBS 166.37</strain>
    </source>
</reference>
<dbReference type="AlphaFoldDB" id="A0A5C3M1P0"/>
<gene>
    <name evidence="2" type="ORF">BDQ12DRAFT_69983</name>
</gene>